<evidence type="ECO:0000313" key="4">
    <source>
        <dbReference type="Proteomes" id="UP000176944"/>
    </source>
</evidence>
<dbReference type="Proteomes" id="UP000176944">
    <property type="component" value="Chromosome"/>
</dbReference>
<feature type="region of interest" description="Disordered" evidence="1">
    <location>
        <begin position="91"/>
        <end position="147"/>
    </location>
</feature>
<proteinExistence type="predicted"/>
<feature type="domain" description="eCIS core" evidence="2">
    <location>
        <begin position="276"/>
        <end position="341"/>
    </location>
</feature>
<dbReference type="AlphaFoldDB" id="A0A1D9G7J1"/>
<accession>A0A1D9G7J1</accession>
<feature type="compositionally biased region" description="Low complexity" evidence="1">
    <location>
        <begin position="224"/>
        <end position="235"/>
    </location>
</feature>
<gene>
    <name evidence="3" type="ORF">BJP36_30505</name>
</gene>
<name>A0A1D9G7J1_MOOP1</name>
<organism evidence="3 4">
    <name type="scientific">Moorena producens (strain JHB)</name>
    <dbReference type="NCBI Taxonomy" id="1454205"/>
    <lineage>
        <taxon>Bacteria</taxon>
        <taxon>Bacillati</taxon>
        <taxon>Cyanobacteriota</taxon>
        <taxon>Cyanophyceae</taxon>
        <taxon>Coleofasciculales</taxon>
        <taxon>Coleofasciculaceae</taxon>
        <taxon>Moorena</taxon>
    </lineage>
</organism>
<dbReference type="InterPro" id="IPR025295">
    <property type="entry name" value="eCIS_core_dom"/>
</dbReference>
<dbReference type="Gene3D" id="3.30.70.270">
    <property type="match status" value="1"/>
</dbReference>
<feature type="region of interest" description="Disordered" evidence="1">
    <location>
        <begin position="191"/>
        <end position="281"/>
    </location>
</feature>
<feature type="compositionally biased region" description="Polar residues" evidence="1">
    <location>
        <begin position="191"/>
        <end position="203"/>
    </location>
</feature>
<evidence type="ECO:0000256" key="1">
    <source>
        <dbReference type="SAM" id="MobiDB-lite"/>
    </source>
</evidence>
<evidence type="ECO:0000313" key="3">
    <source>
        <dbReference type="EMBL" id="AOY83609.2"/>
    </source>
</evidence>
<feature type="compositionally biased region" description="Polar residues" evidence="1">
    <location>
        <begin position="91"/>
        <end position="107"/>
    </location>
</feature>
<dbReference type="Pfam" id="PF13699">
    <property type="entry name" value="eCIS_core"/>
    <property type="match status" value="1"/>
</dbReference>
<evidence type="ECO:0000259" key="2">
    <source>
        <dbReference type="Pfam" id="PF13699"/>
    </source>
</evidence>
<feature type="compositionally biased region" description="Polar residues" evidence="1">
    <location>
        <begin position="47"/>
        <end position="61"/>
    </location>
</feature>
<dbReference type="InterPro" id="IPR043128">
    <property type="entry name" value="Rev_trsase/Diguanyl_cyclase"/>
</dbReference>
<sequence>MRKKSDPKTTEKRDGIMANLGRHKVLSRKVPNIGQKKSMFEGGKFPQPSQNVTATSGTTDLSDYRQPLSGAMIAKIMRSLSTSNSQSLANYITDQQLQPPKPQQNDLDGQGIDPIPTQQVQLKADPLQRSPQPQERPNLTGLPDRLKTGIENLSGYSSDYRQPLSGAMIAKVMRSLSTSNSQSLANYITDQQLQPPKPQQNDLDGQGIDPIPTQGVQLKADPVQRSPQPQEQLQQDSATETPSASVGDPVLQGKGEMTGDPQDRSSQEQPPNLTGLPDRLKTGIENLSGYSMDDVRVHYNSDKPGQLQAHAYAQGTDIHVASGQEKHLPHEAWHVVQQKQGRVQPTYQYKGTVINDEADLEKEADLMGLTAQNYSKQNPPRKNPEQSVSNPDVYQLTGYGAATLGGGFLMGVGALLQYGLSYGLSAYRARKRIESFERSMSNSGFVDNARKREQNFVLAALKEGLSEEAARRLYKISGANAKDTVTGFDVASDRQPSVENAIEFVKGDTQRSAFYVEVDIKNLGGLNSVLGHSGADEVYKKMAIICDNHVKSLEEKNAQVARFRHGGDEFSFLVVSPDGLVDEGDVETSLKKAQSKIKEEVEDKKIGSFNKNPEGDYTTNDKLAIIEHPKHKNNHRYNGTGIVFGVSQIFPQHKTASDVYQVADIKVEKKKLSETK</sequence>
<feature type="compositionally biased region" description="Basic and acidic residues" evidence="1">
    <location>
        <begin position="1"/>
        <end position="15"/>
    </location>
</feature>
<feature type="region of interest" description="Disordered" evidence="1">
    <location>
        <begin position="1"/>
        <end position="64"/>
    </location>
</feature>
<dbReference type="EMBL" id="CP017708">
    <property type="protein sequence ID" value="AOY83609.2"/>
    <property type="molecule type" value="Genomic_DNA"/>
</dbReference>
<reference evidence="4" key="1">
    <citation type="submission" date="2016-10" db="EMBL/GenBank/DDBJ databases">
        <title>Comparative genomics uncovers the prolific and rare metabolic potential of the cyanobacterial genus Moorea.</title>
        <authorList>
            <person name="Leao T."/>
            <person name="Castelao G."/>
            <person name="Korobeynikov A."/>
            <person name="Monroe E.A."/>
            <person name="Podell S."/>
            <person name="Glukhov E."/>
            <person name="Allen E."/>
            <person name="Gerwick W.H."/>
            <person name="Gerwick L."/>
        </authorList>
    </citation>
    <scope>NUCLEOTIDE SEQUENCE [LARGE SCALE GENOMIC DNA]</scope>
    <source>
        <strain evidence="4">JHB</strain>
    </source>
</reference>
<protein>
    <submittedName>
        <fullName evidence="3">DUF4157 domain-containing protein</fullName>
    </submittedName>
</protein>
<feature type="region of interest" description="Disordered" evidence="1">
    <location>
        <begin position="372"/>
        <end position="391"/>
    </location>
</feature>